<evidence type="ECO:0000259" key="5">
    <source>
        <dbReference type="Pfam" id="PF02782"/>
    </source>
</evidence>
<evidence type="ECO:0008006" key="8">
    <source>
        <dbReference type="Google" id="ProtNLM"/>
    </source>
</evidence>
<evidence type="ECO:0000256" key="1">
    <source>
        <dbReference type="ARBA" id="ARBA00009156"/>
    </source>
</evidence>
<evidence type="ECO:0000256" key="3">
    <source>
        <dbReference type="ARBA" id="ARBA00022777"/>
    </source>
</evidence>
<comment type="similarity">
    <text evidence="1">Belongs to the FGGY kinase family.</text>
</comment>
<reference evidence="6 7" key="1">
    <citation type="submission" date="2017-05" db="EMBL/GenBank/DDBJ databases">
        <authorList>
            <person name="Song R."/>
            <person name="Chenine A.L."/>
            <person name="Ruprecht R.M."/>
        </authorList>
    </citation>
    <scope>NUCLEOTIDE SEQUENCE [LARGE SCALE GENOMIC DNA]</scope>
    <source>
        <strain evidence="6">SW32</strain>
    </source>
</reference>
<dbReference type="OrthoDB" id="9805576at2"/>
<keyword evidence="2" id="KW-0808">Transferase</keyword>
<dbReference type="GO" id="GO:0019321">
    <property type="term" value="P:pentose metabolic process"/>
    <property type="evidence" value="ECO:0007669"/>
    <property type="project" value="TreeGrafter"/>
</dbReference>
<sequence>MWQGSATPLSGAVMSAYYLGIDVGSASVRAGVFDARGRCVAQAACEIAQYRPRPGFVEQSSDNIWSQCVAAVREAVSEAGVDGTSIRAIGFDATCSLVALGGQGAPVSVSPDNVDAHNIVMWMDHRAIEEAEEIAATGHPALEYIGGQVSPELELPKLLWLKRQRPDQFERAALFLDLADFMVARAIGDLDGTHEPERSVCTQVCKWLYLAHEGRWPEDLLERLGLDELMSRPAMQGDIRAPGTRAGRLSKETAEAMGLTEQTVVATGLIDAHAGALGMLGDDPEGSLAVIAGTSACHIAFSHDPCFVPGVWGPYWGAVLPDGWINEGGQSAVGALIDHVIADSGVVEALMTAAARAEISHFEWLNQRLEALEEESRDELTRHLHVLDYHHGNRSPLADASLTGMVSGLILERDLDGLALRYLATLQAVSLGTRHIVETLNAHGHDIKRLRLCGGALKNARWLKELSDATGLVIELPEERETVLLGSAMLAATACGDHSALREAAAAMSATARTIRPDVTRRDFFDAKYRVYRQMHEDQLRYRDLMESKIA</sequence>
<evidence type="ECO:0000313" key="7">
    <source>
        <dbReference type="Proteomes" id="UP000194457"/>
    </source>
</evidence>
<dbReference type="PANTHER" id="PTHR43435">
    <property type="entry name" value="RIBULOKINASE"/>
    <property type="match status" value="1"/>
</dbReference>
<gene>
    <name evidence="6" type="ORF">B9H00_07105</name>
</gene>
<dbReference type="InterPro" id="IPR018485">
    <property type="entry name" value="FGGY_C"/>
</dbReference>
<dbReference type="GO" id="GO:0019150">
    <property type="term" value="F:D-ribulokinase activity"/>
    <property type="evidence" value="ECO:0007669"/>
    <property type="project" value="TreeGrafter"/>
</dbReference>
<dbReference type="InterPro" id="IPR018484">
    <property type="entry name" value="FGGY_N"/>
</dbReference>
<evidence type="ECO:0000313" key="6">
    <source>
        <dbReference type="EMBL" id="ART62846.1"/>
    </source>
</evidence>
<dbReference type="Pfam" id="PF00370">
    <property type="entry name" value="FGGY_N"/>
    <property type="match status" value="1"/>
</dbReference>
<accession>A0A240UNZ3</accession>
<dbReference type="PANTHER" id="PTHR43435:SF4">
    <property type="entry name" value="FGGY CARBOHYDRATE KINASE DOMAIN-CONTAINING PROTEIN"/>
    <property type="match status" value="1"/>
</dbReference>
<organism evidence="6 7">
    <name type="scientific">Kushneria marisflavi</name>
    <dbReference type="NCBI Taxonomy" id="157779"/>
    <lineage>
        <taxon>Bacteria</taxon>
        <taxon>Pseudomonadati</taxon>
        <taxon>Pseudomonadota</taxon>
        <taxon>Gammaproteobacteria</taxon>
        <taxon>Oceanospirillales</taxon>
        <taxon>Halomonadaceae</taxon>
        <taxon>Kushneria</taxon>
    </lineage>
</organism>
<dbReference type="InterPro" id="IPR000577">
    <property type="entry name" value="Carb_kinase_FGGY"/>
</dbReference>
<feature type="domain" description="Carbohydrate kinase FGGY C-terminal" evidence="5">
    <location>
        <begin position="288"/>
        <end position="494"/>
    </location>
</feature>
<evidence type="ECO:0000259" key="4">
    <source>
        <dbReference type="Pfam" id="PF00370"/>
    </source>
</evidence>
<dbReference type="Pfam" id="PF02782">
    <property type="entry name" value="FGGY_C"/>
    <property type="match status" value="1"/>
</dbReference>
<dbReference type="InterPro" id="IPR006003">
    <property type="entry name" value="FGGY_RbtK-like"/>
</dbReference>
<dbReference type="Gene3D" id="1.20.58.2240">
    <property type="match status" value="1"/>
</dbReference>
<dbReference type="Proteomes" id="UP000194457">
    <property type="component" value="Chromosome"/>
</dbReference>
<dbReference type="KEGG" id="kma:B9H00_07105"/>
<dbReference type="AlphaFoldDB" id="A0A240UNZ3"/>
<keyword evidence="3" id="KW-0418">Kinase</keyword>
<dbReference type="SUPFAM" id="SSF53067">
    <property type="entry name" value="Actin-like ATPase domain"/>
    <property type="match status" value="2"/>
</dbReference>
<dbReference type="Gene3D" id="3.30.420.40">
    <property type="match status" value="1"/>
</dbReference>
<keyword evidence="7" id="KW-1185">Reference proteome</keyword>
<proteinExistence type="inferred from homology"/>
<dbReference type="NCBIfam" id="TIGR01315">
    <property type="entry name" value="5C_CHO_kinase"/>
    <property type="match status" value="1"/>
</dbReference>
<dbReference type="GO" id="GO:0005737">
    <property type="term" value="C:cytoplasm"/>
    <property type="evidence" value="ECO:0007669"/>
    <property type="project" value="TreeGrafter"/>
</dbReference>
<dbReference type="InterPro" id="IPR043129">
    <property type="entry name" value="ATPase_NBD"/>
</dbReference>
<dbReference type="EMBL" id="CP021358">
    <property type="protein sequence ID" value="ART62846.1"/>
    <property type="molecule type" value="Genomic_DNA"/>
</dbReference>
<name>A0A240UNZ3_9GAMM</name>
<protein>
    <recommendedName>
        <fullName evidence="8">Ribulokinase</fullName>
    </recommendedName>
</protein>
<dbReference type="CDD" id="cd07782">
    <property type="entry name" value="ASKHA_NBD_FGGY_D-RBK"/>
    <property type="match status" value="1"/>
</dbReference>
<feature type="domain" description="Carbohydrate kinase FGGY N-terminal" evidence="4">
    <location>
        <begin position="17"/>
        <end position="278"/>
    </location>
</feature>
<evidence type="ECO:0000256" key="2">
    <source>
        <dbReference type="ARBA" id="ARBA00022679"/>
    </source>
</evidence>
<dbReference type="PIRSF" id="PIRSF000538">
    <property type="entry name" value="GlpK"/>
    <property type="match status" value="1"/>
</dbReference>